<dbReference type="InterPro" id="IPR052771">
    <property type="entry name" value="Neurotrophin_sig_adaptor"/>
</dbReference>
<dbReference type="Gene3D" id="1.25.40.20">
    <property type="entry name" value="Ankyrin repeat-containing domain"/>
    <property type="match status" value="3"/>
</dbReference>
<evidence type="ECO:0000256" key="2">
    <source>
        <dbReference type="SAM" id="MobiDB-lite"/>
    </source>
</evidence>
<feature type="compositionally biased region" description="Polar residues" evidence="2">
    <location>
        <begin position="1191"/>
        <end position="1210"/>
    </location>
</feature>
<feature type="compositionally biased region" description="Basic and acidic residues" evidence="2">
    <location>
        <begin position="1137"/>
        <end position="1147"/>
    </location>
</feature>
<feature type="repeat" description="ANK" evidence="1">
    <location>
        <begin position="96"/>
        <end position="128"/>
    </location>
</feature>
<dbReference type="PANTHER" id="PTHR24116:SF0">
    <property type="entry name" value="KINASE D-INTERACTING SUBSTRATE OF 220 KDA"/>
    <property type="match status" value="1"/>
</dbReference>
<dbReference type="Pfam" id="PF13637">
    <property type="entry name" value="Ank_4"/>
    <property type="match status" value="1"/>
</dbReference>
<feature type="repeat" description="ANK" evidence="1">
    <location>
        <begin position="262"/>
        <end position="294"/>
    </location>
</feature>
<dbReference type="InterPro" id="IPR036770">
    <property type="entry name" value="Ankyrin_rpt-contain_sf"/>
</dbReference>
<keyword evidence="3" id="KW-0472">Membrane</keyword>
<dbReference type="AlphaFoldDB" id="A0AA36CVX9"/>
<dbReference type="GO" id="GO:0019887">
    <property type="term" value="F:protein kinase regulator activity"/>
    <property type="evidence" value="ECO:0007669"/>
    <property type="project" value="TreeGrafter"/>
</dbReference>
<dbReference type="Pfam" id="PF07693">
    <property type="entry name" value="KAP_NTPase"/>
    <property type="match status" value="1"/>
</dbReference>
<keyword evidence="1" id="KW-0040">ANK repeat</keyword>
<dbReference type="Proteomes" id="UP001177023">
    <property type="component" value="Unassembled WGS sequence"/>
</dbReference>
<feature type="compositionally biased region" description="Basic and acidic residues" evidence="2">
    <location>
        <begin position="1213"/>
        <end position="1234"/>
    </location>
</feature>
<dbReference type="InterPro" id="IPR011646">
    <property type="entry name" value="KAP_P-loop"/>
</dbReference>
<dbReference type="SMART" id="SM00248">
    <property type="entry name" value="ANK"/>
    <property type="match status" value="11"/>
</dbReference>
<gene>
    <name evidence="5" type="ORF">MSPICULIGERA_LOCUS14333</name>
</gene>
<feature type="non-terminal residue" evidence="5">
    <location>
        <position position="1"/>
    </location>
</feature>
<feature type="repeat" description="ANK" evidence="1">
    <location>
        <begin position="328"/>
        <end position="360"/>
    </location>
</feature>
<dbReference type="Pfam" id="PF00023">
    <property type="entry name" value="Ank"/>
    <property type="match status" value="1"/>
</dbReference>
<organism evidence="5 6">
    <name type="scientific">Mesorhabditis spiculigera</name>
    <dbReference type="NCBI Taxonomy" id="96644"/>
    <lineage>
        <taxon>Eukaryota</taxon>
        <taxon>Metazoa</taxon>
        <taxon>Ecdysozoa</taxon>
        <taxon>Nematoda</taxon>
        <taxon>Chromadorea</taxon>
        <taxon>Rhabditida</taxon>
        <taxon>Rhabditina</taxon>
        <taxon>Rhabditomorpha</taxon>
        <taxon>Rhabditoidea</taxon>
        <taxon>Rhabditidae</taxon>
        <taxon>Mesorhabditinae</taxon>
        <taxon>Mesorhabditis</taxon>
    </lineage>
</organism>
<dbReference type="Pfam" id="PF12796">
    <property type="entry name" value="Ank_2"/>
    <property type="match status" value="2"/>
</dbReference>
<dbReference type="PANTHER" id="PTHR24116">
    <property type="entry name" value="KINASE D-INTERACTING SUBSTRATE OF 220 KDA"/>
    <property type="match status" value="1"/>
</dbReference>
<evidence type="ECO:0000259" key="4">
    <source>
        <dbReference type="Pfam" id="PF07693"/>
    </source>
</evidence>
<feature type="domain" description="KAP NTPase" evidence="4">
    <location>
        <begin position="465"/>
        <end position="978"/>
    </location>
</feature>
<sequence>MGQLSKVGRDWVGAAQSAFTVAAHMPSALTAEQIQELFERVENGVDVSGDYAATAEIGSLRNQNGESLLQVAAKANNQPVLRFILPESDLDDTDNDGWSALLISAFHGHPEIVSLLVDSGCAVDQPDLMGWTPLMWAVYKNQPQILEFLLSHRAHVNLIDEEDGLTPLIVAAGRGFTDCVRILIGHDAQVNACDKFGSTALIWAARKGHLPVVQILLNAGAEVDAVGMYSSTALMLATRGNYLHVVDLLLSRDPNVNVVDQNGLSALSIAAKEGYADICDSLIKCGAFVNQVERYGNWILSSAVRSGNANIVRMLLEKYADINCQDSDGRSPLHLAIDKSFMDIVLILLEKRPNLELKNREGDTPLMRAVKSRHVALCDLLVKAGAKISATDREGDNALHLALRARSKRLATVLLTNPQDSRLLYRPNKLGQTPYSIDQQNPQPILPLIFGPVDAEQHLDAMLGYDIYSNVIADILCEPNLQLPLTLGLYAKWGTGKSVLLQKVKESMNAFSRSWLDGMQLRWSMPVLFYLLLAVTVITLSVATVISIFGSVHLLITVGVVGLVIYLVLGGFYCVTYYGSEHKMWVRSMILGEHVARIFAHVRLLFNVIMLYAPQHSEKDMVSNPVCFLFADYHRLSSFGGEQALAKIVVTLFEAAENHFGVLPVRIYCALRGNTYYNTLQGSLRRHCGVPVVLLAAAIILSLILFESFMIAWLFSGRTFNTGSSSYLFVSLVFLVFLILMLAYPLFVAVRHGTQNVPKGRINSAARAMHKLRFEGLMHKLQTEVDLLADMIRSLDAFTNSQTRLVVVVDGLDNCEQEKMVTTLDSLELLFSARKNRPFVVVIAVDPHIIISAMNHNIHSALSGTDLTGADYLKNIVNMPFFLHNSALRQLQNRLREKRETYLDWKERFRRQDTFHGSHLSLSGAGLGNSTARKQTQSALIVGTRSVGEALMADDYFSAINPRAMRRIINALTLTGRLLRAFEIEFSWLALGHWVSMLEQWPVRMCWLIEYAVESNNGSKGLFDIYLQLRAHLPKNDPLFTQDRNPENFESFLRAVGAEGAPSIVASTPLPNMSRKRATVSELATQMTVDGQHDALMASLADMDAQETEGDLPNGSVSGGASGQYDDDGAATSLDSTESRFGSRENLLDLDDEHEPMLSRQPSARGEMMRSLRNNSVHTDGGGISPREAGSRTSSFMGSQGSVENENQLTVLRRQEQQEREPLQGLFRPDDPPV</sequence>
<feature type="transmembrane region" description="Helical" evidence="3">
    <location>
        <begin position="527"/>
        <end position="549"/>
    </location>
</feature>
<keyword evidence="3" id="KW-1133">Transmembrane helix</keyword>
<accession>A0AA36CVX9</accession>
<evidence type="ECO:0000313" key="5">
    <source>
        <dbReference type="EMBL" id="CAJ0576034.1"/>
    </source>
</evidence>
<feature type="repeat" description="ANK" evidence="1">
    <location>
        <begin position="229"/>
        <end position="261"/>
    </location>
</feature>
<proteinExistence type="predicted"/>
<evidence type="ECO:0000256" key="1">
    <source>
        <dbReference type="PROSITE-ProRule" id="PRU00023"/>
    </source>
</evidence>
<dbReference type="EMBL" id="CATQJA010002642">
    <property type="protein sequence ID" value="CAJ0576034.1"/>
    <property type="molecule type" value="Genomic_DNA"/>
</dbReference>
<dbReference type="PROSITE" id="PS50297">
    <property type="entry name" value="ANK_REP_REGION"/>
    <property type="match status" value="7"/>
</dbReference>
<dbReference type="PROSITE" id="PS50088">
    <property type="entry name" value="ANK_REPEAT"/>
    <property type="match status" value="9"/>
</dbReference>
<feature type="transmembrane region" description="Helical" evidence="3">
    <location>
        <begin position="727"/>
        <end position="747"/>
    </location>
</feature>
<keyword evidence="3" id="KW-0812">Transmembrane</keyword>
<feature type="repeat" description="ANK" evidence="1">
    <location>
        <begin position="295"/>
        <end position="327"/>
    </location>
</feature>
<name>A0AA36CVX9_9BILA</name>
<dbReference type="SUPFAM" id="SSF48403">
    <property type="entry name" value="Ankyrin repeat"/>
    <property type="match status" value="1"/>
</dbReference>
<dbReference type="GO" id="GO:0030165">
    <property type="term" value="F:PDZ domain binding"/>
    <property type="evidence" value="ECO:0007669"/>
    <property type="project" value="TreeGrafter"/>
</dbReference>
<feature type="transmembrane region" description="Helical" evidence="3">
    <location>
        <begin position="692"/>
        <end position="715"/>
    </location>
</feature>
<keyword evidence="6" id="KW-1185">Reference proteome</keyword>
<feature type="region of interest" description="Disordered" evidence="2">
    <location>
        <begin position="1107"/>
        <end position="1234"/>
    </location>
</feature>
<evidence type="ECO:0000313" key="6">
    <source>
        <dbReference type="Proteomes" id="UP001177023"/>
    </source>
</evidence>
<evidence type="ECO:0000256" key="3">
    <source>
        <dbReference type="SAM" id="Phobius"/>
    </source>
</evidence>
<dbReference type="InterPro" id="IPR002110">
    <property type="entry name" value="Ankyrin_rpt"/>
</dbReference>
<feature type="repeat" description="ANK" evidence="1">
    <location>
        <begin position="361"/>
        <end position="393"/>
    </location>
</feature>
<feature type="repeat" description="ANK" evidence="1">
    <location>
        <begin position="129"/>
        <end position="161"/>
    </location>
</feature>
<comment type="caution">
    <text evidence="5">The sequence shown here is derived from an EMBL/GenBank/DDBJ whole genome shotgun (WGS) entry which is preliminary data.</text>
</comment>
<feature type="repeat" description="ANK" evidence="1">
    <location>
        <begin position="196"/>
        <end position="228"/>
    </location>
</feature>
<feature type="repeat" description="ANK" evidence="1">
    <location>
        <begin position="163"/>
        <end position="195"/>
    </location>
</feature>
<reference evidence="5" key="1">
    <citation type="submission" date="2023-06" db="EMBL/GenBank/DDBJ databases">
        <authorList>
            <person name="Delattre M."/>
        </authorList>
    </citation>
    <scope>NUCLEOTIDE SEQUENCE</scope>
    <source>
        <strain evidence="5">AF72</strain>
    </source>
</reference>
<feature type="transmembrane region" description="Helical" evidence="3">
    <location>
        <begin position="555"/>
        <end position="575"/>
    </location>
</feature>
<protein>
    <recommendedName>
        <fullName evidence="4">KAP NTPase domain-containing protein</fullName>
    </recommendedName>
</protein>